<evidence type="ECO:0000256" key="1">
    <source>
        <dbReference type="ARBA" id="ARBA00004123"/>
    </source>
</evidence>
<keyword evidence="2 5" id="KW-0238">DNA-binding</keyword>
<dbReference type="RefSeq" id="XP_025365575.1">
    <property type="nucleotide sequence ID" value="XM_025509472.1"/>
</dbReference>
<feature type="compositionally biased region" description="Polar residues" evidence="6">
    <location>
        <begin position="129"/>
        <end position="138"/>
    </location>
</feature>
<proteinExistence type="predicted"/>
<dbReference type="InterPro" id="IPR001356">
    <property type="entry name" value="HD"/>
</dbReference>
<protein>
    <recommendedName>
        <fullName evidence="7">Homeobox domain-containing protein</fullName>
    </recommendedName>
</protein>
<dbReference type="STRING" id="1569628.A0A316V421"/>
<sequence>MTMLFESPATSTRIGGYSDLFMRPATSGGDPAAYHQHQQHQHEWPTDPQQQPQQQQHQSDQPHHHQQQQQQQSLDQTGLYGHTPRASMDQAQRPPSTADSAGRRPGTAGPSYDSQLGEQLVAAGGVKAESSTTTTPSWAHQPPPQQSGFPTMGSGAGPGLVGSGGFGSVDFYQARPMSAEGLPSHYGGRGQGGSSFPSGGGVGATAGGGHADASSTVAAATAAAAMYGGVGSTGAAGGYHYRPMSSSSSASSPTMAAQTYGYPPLGYGGPASALSAGSSHLMAAGPGGGGGGGPSLSSGTAMYASYPSQQHSTFGHPGGPSSYPATQHGFGHHPHHHSMYDHGMNRPVPYSPFEVKHRRRTTKAQFTVLENAFANTPKPTAEARKQISEQIGMDSRSVQASTGDESPDLT</sequence>
<evidence type="ECO:0000313" key="8">
    <source>
        <dbReference type="EMBL" id="PWN30963.1"/>
    </source>
</evidence>
<accession>A0A316V421</accession>
<reference evidence="8 9" key="1">
    <citation type="journal article" date="2018" name="Mol. Biol. Evol.">
        <title>Broad Genomic Sampling Reveals a Smut Pathogenic Ancestry of the Fungal Clade Ustilaginomycotina.</title>
        <authorList>
            <person name="Kijpornyongpan T."/>
            <person name="Mondo S.J."/>
            <person name="Barry K."/>
            <person name="Sandor L."/>
            <person name="Lee J."/>
            <person name="Lipzen A."/>
            <person name="Pangilinan J."/>
            <person name="LaButti K."/>
            <person name="Hainaut M."/>
            <person name="Henrissat B."/>
            <person name="Grigoriev I.V."/>
            <person name="Spatafora J.W."/>
            <person name="Aime M.C."/>
        </authorList>
    </citation>
    <scope>NUCLEOTIDE SEQUENCE [LARGE SCALE GENOMIC DNA]</scope>
    <source>
        <strain evidence="8 9">MCA 5214</strain>
    </source>
</reference>
<evidence type="ECO:0000256" key="6">
    <source>
        <dbReference type="SAM" id="MobiDB-lite"/>
    </source>
</evidence>
<feature type="compositionally biased region" description="Polar residues" evidence="6">
    <location>
        <begin position="89"/>
        <end position="99"/>
    </location>
</feature>
<keyword evidence="4 5" id="KW-0539">Nucleus</keyword>
<keyword evidence="9" id="KW-1185">Reference proteome</keyword>
<evidence type="ECO:0000256" key="5">
    <source>
        <dbReference type="RuleBase" id="RU000682"/>
    </source>
</evidence>
<dbReference type="GO" id="GO:0030154">
    <property type="term" value="P:cell differentiation"/>
    <property type="evidence" value="ECO:0007669"/>
    <property type="project" value="TreeGrafter"/>
</dbReference>
<keyword evidence="3 5" id="KW-0371">Homeobox</keyword>
<dbReference type="InterPro" id="IPR051000">
    <property type="entry name" value="Homeobox_DNA-bind_prot"/>
</dbReference>
<name>A0A316V421_9BASI</name>
<dbReference type="PANTHER" id="PTHR24324:SF5">
    <property type="entry name" value="HEMATOPOIETICALLY-EXPRESSED HOMEOBOX PROTEIN HHEX"/>
    <property type="match status" value="1"/>
</dbReference>
<feature type="region of interest" description="Disordered" evidence="6">
    <location>
        <begin position="307"/>
        <end position="345"/>
    </location>
</feature>
<evidence type="ECO:0000256" key="3">
    <source>
        <dbReference type="ARBA" id="ARBA00023155"/>
    </source>
</evidence>
<dbReference type="Pfam" id="PF00046">
    <property type="entry name" value="Homeodomain"/>
    <property type="match status" value="1"/>
</dbReference>
<gene>
    <name evidence="8" type="ORF">BDZ90DRAFT_29901</name>
</gene>
<feature type="domain" description="Homeobox" evidence="7">
    <location>
        <begin position="356"/>
        <end position="399"/>
    </location>
</feature>
<dbReference type="GO" id="GO:0005634">
    <property type="term" value="C:nucleus"/>
    <property type="evidence" value="ECO:0007669"/>
    <property type="project" value="UniProtKB-SubCell"/>
</dbReference>
<dbReference type="Gene3D" id="1.10.10.60">
    <property type="entry name" value="Homeodomain-like"/>
    <property type="match status" value="1"/>
</dbReference>
<dbReference type="Proteomes" id="UP000245884">
    <property type="component" value="Unassembled WGS sequence"/>
</dbReference>
<evidence type="ECO:0000313" key="9">
    <source>
        <dbReference type="Proteomes" id="UP000245884"/>
    </source>
</evidence>
<feature type="region of interest" description="Disordered" evidence="6">
    <location>
        <begin position="1"/>
        <end position="160"/>
    </location>
</feature>
<dbReference type="EMBL" id="KZ819662">
    <property type="protein sequence ID" value="PWN30963.1"/>
    <property type="molecule type" value="Genomic_DNA"/>
</dbReference>
<dbReference type="GO" id="GO:0006357">
    <property type="term" value="P:regulation of transcription by RNA polymerase II"/>
    <property type="evidence" value="ECO:0007669"/>
    <property type="project" value="TreeGrafter"/>
</dbReference>
<feature type="region of interest" description="Disordered" evidence="6">
    <location>
        <begin position="370"/>
        <end position="410"/>
    </location>
</feature>
<dbReference type="SUPFAM" id="SSF46689">
    <property type="entry name" value="Homeodomain-like"/>
    <property type="match status" value="1"/>
</dbReference>
<dbReference type="GeneID" id="37031295"/>
<feature type="compositionally biased region" description="Low complexity" evidence="6">
    <location>
        <begin position="47"/>
        <end position="59"/>
    </location>
</feature>
<evidence type="ECO:0000256" key="4">
    <source>
        <dbReference type="ARBA" id="ARBA00023242"/>
    </source>
</evidence>
<dbReference type="OrthoDB" id="6159439at2759"/>
<evidence type="ECO:0000256" key="2">
    <source>
        <dbReference type="ARBA" id="ARBA00023125"/>
    </source>
</evidence>
<evidence type="ECO:0000259" key="7">
    <source>
        <dbReference type="Pfam" id="PF00046"/>
    </source>
</evidence>
<dbReference type="PANTHER" id="PTHR24324">
    <property type="entry name" value="HOMEOBOX PROTEIN HHEX"/>
    <property type="match status" value="1"/>
</dbReference>
<comment type="subcellular location">
    <subcellularLocation>
        <location evidence="1 5">Nucleus</location>
    </subcellularLocation>
</comment>
<dbReference type="AlphaFoldDB" id="A0A316V421"/>
<feature type="compositionally biased region" description="Low complexity" evidence="6">
    <location>
        <begin position="67"/>
        <end position="76"/>
    </location>
</feature>
<feature type="compositionally biased region" description="Gly residues" evidence="6">
    <location>
        <begin position="187"/>
        <end position="201"/>
    </location>
</feature>
<feature type="region of interest" description="Disordered" evidence="6">
    <location>
        <begin position="182"/>
        <end position="201"/>
    </location>
</feature>
<dbReference type="GO" id="GO:0000978">
    <property type="term" value="F:RNA polymerase II cis-regulatory region sequence-specific DNA binding"/>
    <property type="evidence" value="ECO:0007669"/>
    <property type="project" value="TreeGrafter"/>
</dbReference>
<organism evidence="8 9">
    <name type="scientific">Jaminaea rosea</name>
    <dbReference type="NCBI Taxonomy" id="1569628"/>
    <lineage>
        <taxon>Eukaryota</taxon>
        <taxon>Fungi</taxon>
        <taxon>Dikarya</taxon>
        <taxon>Basidiomycota</taxon>
        <taxon>Ustilaginomycotina</taxon>
        <taxon>Exobasidiomycetes</taxon>
        <taxon>Microstromatales</taxon>
        <taxon>Microstromatales incertae sedis</taxon>
        <taxon>Jaminaea</taxon>
    </lineage>
</organism>
<dbReference type="InterPro" id="IPR009057">
    <property type="entry name" value="Homeodomain-like_sf"/>
</dbReference>